<dbReference type="GO" id="GO:0003723">
    <property type="term" value="F:RNA binding"/>
    <property type="evidence" value="ECO:0007669"/>
    <property type="project" value="TreeGrafter"/>
</dbReference>
<evidence type="ECO:0000313" key="4">
    <source>
        <dbReference type="Ensembl" id="ENSPMGP00000015880.1"/>
    </source>
</evidence>
<feature type="domain" description="RAP" evidence="3">
    <location>
        <begin position="489"/>
        <end position="545"/>
    </location>
</feature>
<dbReference type="GO" id="GO:0035770">
    <property type="term" value="C:ribonucleoprotein granule"/>
    <property type="evidence" value="ECO:0007669"/>
    <property type="project" value="TreeGrafter"/>
</dbReference>
<keyword evidence="5" id="KW-1185">Reference proteome</keyword>
<accession>A0A3B4AGR8</accession>
<proteinExistence type="predicted"/>
<dbReference type="InterPro" id="IPR013584">
    <property type="entry name" value="RAP"/>
</dbReference>
<organism evidence="4 5">
    <name type="scientific">Periophthalmus magnuspinnatus</name>
    <dbReference type="NCBI Taxonomy" id="409849"/>
    <lineage>
        <taxon>Eukaryota</taxon>
        <taxon>Metazoa</taxon>
        <taxon>Chordata</taxon>
        <taxon>Craniata</taxon>
        <taxon>Vertebrata</taxon>
        <taxon>Euteleostomi</taxon>
        <taxon>Actinopterygii</taxon>
        <taxon>Neopterygii</taxon>
        <taxon>Teleostei</taxon>
        <taxon>Neoteleostei</taxon>
        <taxon>Acanthomorphata</taxon>
        <taxon>Gobiaria</taxon>
        <taxon>Gobiiformes</taxon>
        <taxon>Gobioidei</taxon>
        <taxon>Gobiidae</taxon>
        <taxon>Oxudercinae</taxon>
        <taxon>Periophthalmus</taxon>
    </lineage>
</organism>
<dbReference type="STRING" id="409849.ENSPMGP00000015880"/>
<reference evidence="4" key="2">
    <citation type="submission" date="2025-09" db="UniProtKB">
        <authorList>
            <consortium name="Ensembl"/>
        </authorList>
    </citation>
    <scope>IDENTIFICATION</scope>
</reference>
<dbReference type="PANTHER" id="PTHR21228">
    <property type="entry name" value="FAST LEU-RICH DOMAIN-CONTAINING"/>
    <property type="match status" value="1"/>
</dbReference>
<dbReference type="InterPro" id="IPR050870">
    <property type="entry name" value="FAST_kinase"/>
</dbReference>
<dbReference type="InterPro" id="IPR010622">
    <property type="entry name" value="FAST_Leu-rich"/>
</dbReference>
<dbReference type="GO" id="GO:0044528">
    <property type="term" value="P:regulation of mitochondrial mRNA stability"/>
    <property type="evidence" value="ECO:0007669"/>
    <property type="project" value="InterPro"/>
</dbReference>
<evidence type="ECO:0000259" key="3">
    <source>
        <dbReference type="PROSITE" id="PS51286"/>
    </source>
</evidence>
<dbReference type="AlphaFoldDB" id="A0A3B4AGR8"/>
<dbReference type="SMART" id="SM00952">
    <property type="entry name" value="RAP"/>
    <property type="match status" value="1"/>
</dbReference>
<dbReference type="Proteomes" id="UP000261520">
    <property type="component" value="Unplaced"/>
</dbReference>
<dbReference type="Ensembl" id="ENSPMGT00000016946.1">
    <property type="protein sequence ID" value="ENSPMGP00000015880.1"/>
    <property type="gene ID" value="ENSPMGG00000013024.1"/>
</dbReference>
<reference evidence="4" key="1">
    <citation type="submission" date="2025-08" db="UniProtKB">
        <authorList>
            <consortium name="Ensembl"/>
        </authorList>
    </citation>
    <scope>IDENTIFICATION</scope>
</reference>
<dbReference type="PROSITE" id="PS51286">
    <property type="entry name" value="RAP"/>
    <property type="match status" value="1"/>
</dbReference>
<comment type="subcellular location">
    <subcellularLocation>
        <location evidence="1">Mitochondrion</location>
    </subcellularLocation>
</comment>
<dbReference type="GO" id="GO:0000963">
    <property type="term" value="P:mitochondrial RNA processing"/>
    <property type="evidence" value="ECO:0007669"/>
    <property type="project" value="TreeGrafter"/>
</dbReference>
<evidence type="ECO:0000256" key="2">
    <source>
        <dbReference type="ARBA" id="ARBA00023128"/>
    </source>
</evidence>
<evidence type="ECO:0000256" key="1">
    <source>
        <dbReference type="ARBA" id="ARBA00004173"/>
    </source>
</evidence>
<sequence>MSRGTADIMRRALQFCSQRLLQKHASVPAVAFSALSYVKCQHVITSKTKLYLNYRCFSDVGTYSKEVESVKPAVITNVPKPNSPFMEELASCTSPSDVLDLTCRIPPTFLQLSHCLSQIWSSTKKMSEEQRRMELRLMWEHAEWDRLLQRAVGGVSYLPNTHLVFALLALVNLGVGPKTRVVQTYLRAAQERINEFDDKNLSILSACLENLEEGTNVKALKQGIRILVEERLPRINNVVHLQTLMRLVGKDAPLKLKQKLESKALSLSDQFTLPNAQHMVSTMATLGFTSKPLLSICSHKISEHLSGVPFNRLLTVLVSCRELRYRDLQLLEAVSEYSATTIQVWNNKQLLLLLSSLEALSFHPSALLDSFSDRVQSDPGALTLRDLLCLLRVSSALNYQNHRLFLCLSSALELYLQKMSPVQLLRAQHSLSLMGHFPQTLLYSLLHESTMTQLRAQGECACHTFVLFNLSSCLISCLIKRKQDANYEMAVLCVTPSAFCFGTSHPRGPLALKLRHLRIMGYLPLVPEQEFASLSEERRVQFLRELIFPNEQKI</sequence>
<keyword evidence="2" id="KW-0496">Mitochondrion</keyword>
<dbReference type="PANTHER" id="PTHR21228:SF1">
    <property type="entry name" value="FAST KINASE DOMAIN-CONTAINING PROTEIN 2, MITOCHONDRIAL"/>
    <property type="match status" value="1"/>
</dbReference>
<dbReference type="GO" id="GO:0005759">
    <property type="term" value="C:mitochondrial matrix"/>
    <property type="evidence" value="ECO:0007669"/>
    <property type="project" value="TreeGrafter"/>
</dbReference>
<dbReference type="Pfam" id="PF06743">
    <property type="entry name" value="FAST_1"/>
    <property type="match status" value="1"/>
</dbReference>
<evidence type="ECO:0000313" key="5">
    <source>
        <dbReference type="Proteomes" id="UP000261520"/>
    </source>
</evidence>
<protein>
    <recommendedName>
        <fullName evidence="3">RAP domain-containing protein</fullName>
    </recommendedName>
</protein>
<name>A0A3B4AGR8_9GOBI</name>